<evidence type="ECO:0000313" key="2">
    <source>
        <dbReference type="Proteomes" id="UP000295344"/>
    </source>
</evidence>
<dbReference type="RefSeq" id="WP_133767303.1">
    <property type="nucleotide sequence ID" value="NZ_BAAARP010000001.1"/>
</dbReference>
<reference evidence="1 2" key="1">
    <citation type="submission" date="2019-03" db="EMBL/GenBank/DDBJ databases">
        <title>Genomic Encyclopedia of Archaeal and Bacterial Type Strains, Phase II (KMG-II): from individual species to whole genera.</title>
        <authorList>
            <person name="Goeker M."/>
        </authorList>
    </citation>
    <scope>NUCLEOTIDE SEQUENCE [LARGE SCALE GENOMIC DNA]</scope>
    <source>
        <strain evidence="1 2">DSM 24782</strain>
    </source>
</reference>
<proteinExistence type="predicted"/>
<comment type="caution">
    <text evidence="1">The sequence shown here is derived from an EMBL/GenBank/DDBJ whole genome shotgun (WGS) entry which is preliminary data.</text>
</comment>
<dbReference type="InterPro" id="IPR001753">
    <property type="entry name" value="Enoyl-CoA_hydra/iso"/>
</dbReference>
<evidence type="ECO:0000313" key="1">
    <source>
        <dbReference type="EMBL" id="TDS76096.1"/>
    </source>
</evidence>
<accession>A0A4R7FJB2</accession>
<dbReference type="GO" id="GO:0003824">
    <property type="term" value="F:catalytic activity"/>
    <property type="evidence" value="ECO:0007669"/>
    <property type="project" value="UniProtKB-ARBA"/>
</dbReference>
<dbReference type="OrthoDB" id="8452484at2"/>
<dbReference type="AlphaFoldDB" id="A0A4R7FJB2"/>
<dbReference type="CDD" id="cd06558">
    <property type="entry name" value="crotonase-like"/>
    <property type="match status" value="1"/>
</dbReference>
<name>A0A4R7FJB2_9MICO</name>
<protein>
    <submittedName>
        <fullName evidence="1">Enoyl-CoA hydratase/carnithine racemase</fullName>
    </submittedName>
</protein>
<sequence>MTTPAYFDEYENLALSRDEDGVLVLRFHTDGGPLTFTGRTHEDLPKALEAVSLDPDNRALVITGTGDHFMKDIDGPSLGEIFKPAAWEKTRVEGRKVLERLLDLPMPVVGVANGTATIHSEYLLLADVHIASEKAVYGDFPHPAFGITAGDGLHVVWEEVAGTARAKHLLWTGDTIDAQTALQWGVVSEVVEHERALERGLEIARRLAAKPALYRSLQKQTLNVNLRRRLTLDVPFGMALEGLTAADLAYQQQA</sequence>
<dbReference type="PANTHER" id="PTHR43459">
    <property type="entry name" value="ENOYL-COA HYDRATASE"/>
    <property type="match status" value="1"/>
</dbReference>
<dbReference type="Gene3D" id="3.90.226.10">
    <property type="entry name" value="2-enoyl-CoA Hydratase, Chain A, domain 1"/>
    <property type="match status" value="1"/>
</dbReference>
<organism evidence="1 2">
    <name type="scientific">Amnibacterium kyonggiense</name>
    <dbReference type="NCBI Taxonomy" id="595671"/>
    <lineage>
        <taxon>Bacteria</taxon>
        <taxon>Bacillati</taxon>
        <taxon>Actinomycetota</taxon>
        <taxon>Actinomycetes</taxon>
        <taxon>Micrococcales</taxon>
        <taxon>Microbacteriaceae</taxon>
        <taxon>Amnibacterium</taxon>
    </lineage>
</organism>
<dbReference type="InterPro" id="IPR029045">
    <property type="entry name" value="ClpP/crotonase-like_dom_sf"/>
</dbReference>
<dbReference type="Pfam" id="PF00378">
    <property type="entry name" value="ECH_1"/>
    <property type="match status" value="1"/>
</dbReference>
<gene>
    <name evidence="1" type="ORF">CLV52_3212</name>
</gene>
<dbReference type="PANTHER" id="PTHR43459:SF1">
    <property type="entry name" value="EG:BACN32G11.4 PROTEIN"/>
    <property type="match status" value="1"/>
</dbReference>
<keyword evidence="2" id="KW-1185">Reference proteome</keyword>
<dbReference type="SUPFAM" id="SSF52096">
    <property type="entry name" value="ClpP/crotonase"/>
    <property type="match status" value="1"/>
</dbReference>
<dbReference type="EMBL" id="SOAM01000003">
    <property type="protein sequence ID" value="TDS76096.1"/>
    <property type="molecule type" value="Genomic_DNA"/>
</dbReference>
<dbReference type="Proteomes" id="UP000295344">
    <property type="component" value="Unassembled WGS sequence"/>
</dbReference>